<accession>A0A3G5AFZ3</accession>
<sequence length="327" mass="35700">FLYMVYNIARWYYSSTVRNTVSRVAAAAATSIAATARETAAKVKEVAVAAKEKIVQTVLPSPQRDPATVTDVVTTCEPTEQTCDKCKVIDRNGENVCVPRTETVLVAPVPTVIEETAAPPILAPVPLVRELSPEGERAALRARESLTRVAGPPPYTEDNRPSGTDPDWWYSMNKTDPRARESLIRDTTASEFNTAYLGAQRPEVSYSEAVASGQIVPTITNLPEGIRPIEERFKPTRSVRFGGEERKEYSPVSAPSEPGTFVRYSPSGERVVIPAKSPVVPQGSSANRLYSEPEEVQFQRIPVVTSPEGKLRPSEGGPVFSPEKSIE</sequence>
<dbReference type="EMBL" id="MK072494">
    <property type="protein sequence ID" value="AYV86092.1"/>
    <property type="molecule type" value="Genomic_DNA"/>
</dbReference>
<feature type="region of interest" description="Disordered" evidence="1">
    <location>
        <begin position="142"/>
        <end position="171"/>
    </location>
</feature>
<gene>
    <name evidence="2" type="ORF">Solivirus6_1</name>
</gene>
<evidence type="ECO:0000256" key="1">
    <source>
        <dbReference type="SAM" id="MobiDB-lite"/>
    </source>
</evidence>
<name>A0A3G5AFZ3_9VIRU</name>
<feature type="region of interest" description="Disordered" evidence="1">
    <location>
        <begin position="301"/>
        <end position="327"/>
    </location>
</feature>
<feature type="non-terminal residue" evidence="2">
    <location>
        <position position="1"/>
    </location>
</feature>
<reference evidence="2" key="1">
    <citation type="submission" date="2018-10" db="EMBL/GenBank/DDBJ databases">
        <title>Hidden diversity of soil giant viruses.</title>
        <authorList>
            <person name="Schulz F."/>
            <person name="Alteio L."/>
            <person name="Goudeau D."/>
            <person name="Ryan E.M."/>
            <person name="Malmstrom R.R."/>
            <person name="Blanchard J."/>
            <person name="Woyke T."/>
        </authorList>
    </citation>
    <scope>NUCLEOTIDE SEQUENCE</scope>
    <source>
        <strain evidence="2">SOV1</strain>
    </source>
</reference>
<proteinExistence type="predicted"/>
<evidence type="ECO:0000313" key="2">
    <source>
        <dbReference type="EMBL" id="AYV86092.1"/>
    </source>
</evidence>
<protein>
    <submittedName>
        <fullName evidence="2">Uncharacterized protein</fullName>
    </submittedName>
</protein>
<organism evidence="2">
    <name type="scientific">Solivirus sp</name>
    <dbReference type="NCBI Taxonomy" id="2487772"/>
    <lineage>
        <taxon>Viruses</taxon>
        <taxon>Pithoviruses</taxon>
    </lineage>
</organism>